<protein>
    <recommendedName>
        <fullName evidence="2">DUF6824 domain-containing protein</fullName>
    </recommendedName>
</protein>
<feature type="region of interest" description="Disordered" evidence="1">
    <location>
        <begin position="89"/>
        <end position="110"/>
    </location>
</feature>
<evidence type="ECO:0000256" key="1">
    <source>
        <dbReference type="SAM" id="MobiDB-lite"/>
    </source>
</evidence>
<feature type="compositionally biased region" description="Low complexity" evidence="1">
    <location>
        <begin position="201"/>
        <end position="215"/>
    </location>
</feature>
<feature type="compositionally biased region" description="Basic and acidic residues" evidence="1">
    <location>
        <begin position="225"/>
        <end position="242"/>
    </location>
</feature>
<feature type="compositionally biased region" description="Polar residues" evidence="1">
    <location>
        <begin position="17"/>
        <end position="34"/>
    </location>
</feature>
<sequence length="327" mass="35117">MNNSADKPFAVDGQLQPGETQSNSSSTPWTTNASGQVDYLISGDEPMLNTAISGTCMSFSPISKSTVQTTGTASYPSQQLNSRFEAEPIPDELKCPTPPTSTDDAAKLPPPLPPPAVHSNNFYPNEAVSSNPSIAVQNSPVDAHKEAGQDDFAKGLDGFVIGLSSPTREAATALQAFKSGGDTTNEKKSGMEAKSKGARTSATNPKAAASAAKPRTLARKKKGGNRKEGAGIEKPGKNDILRGRGGYTNHHPGNIKFRNTARALRADYRNVDTTRQEKFAISVELVNRVNAYGGKFLEKGKDNLWHEMDEKAARRKASQVLREEKWD</sequence>
<evidence type="ECO:0000313" key="3">
    <source>
        <dbReference type="EMBL" id="CAD9617074.1"/>
    </source>
</evidence>
<dbReference type="Pfam" id="PF20710">
    <property type="entry name" value="DUF6824"/>
    <property type="match status" value="1"/>
</dbReference>
<proteinExistence type="predicted"/>
<gene>
    <name evidence="3" type="ORF">SMAR0320_LOCUS16012</name>
</gene>
<dbReference type="EMBL" id="HBGZ01022317">
    <property type="protein sequence ID" value="CAD9617074.1"/>
    <property type="molecule type" value="Transcribed_RNA"/>
</dbReference>
<accession>A0A7S2LX95</accession>
<dbReference type="AlphaFoldDB" id="A0A7S2LX95"/>
<name>A0A7S2LX95_9STRA</name>
<reference evidence="3" key="1">
    <citation type="submission" date="2021-01" db="EMBL/GenBank/DDBJ databases">
        <authorList>
            <person name="Corre E."/>
            <person name="Pelletier E."/>
            <person name="Niang G."/>
            <person name="Scheremetjew M."/>
            <person name="Finn R."/>
            <person name="Kale V."/>
            <person name="Holt S."/>
            <person name="Cochrane G."/>
            <person name="Meng A."/>
            <person name="Brown T."/>
            <person name="Cohen L."/>
        </authorList>
    </citation>
    <scope>NUCLEOTIDE SEQUENCE</scope>
    <source>
        <strain evidence="3">SM1012Den-03</strain>
    </source>
</reference>
<feature type="region of interest" description="Disordered" evidence="1">
    <location>
        <begin position="1"/>
        <end position="34"/>
    </location>
</feature>
<evidence type="ECO:0000259" key="2">
    <source>
        <dbReference type="Pfam" id="PF20710"/>
    </source>
</evidence>
<feature type="domain" description="DUF6824" evidence="2">
    <location>
        <begin position="239"/>
        <end position="323"/>
    </location>
</feature>
<feature type="region of interest" description="Disordered" evidence="1">
    <location>
        <begin position="176"/>
        <end position="254"/>
    </location>
</feature>
<dbReference type="InterPro" id="IPR049227">
    <property type="entry name" value="DUF6824"/>
</dbReference>
<feature type="compositionally biased region" description="Basic and acidic residues" evidence="1">
    <location>
        <begin position="184"/>
        <end position="195"/>
    </location>
</feature>
<organism evidence="3">
    <name type="scientific">Skeletonema marinoi</name>
    <dbReference type="NCBI Taxonomy" id="267567"/>
    <lineage>
        <taxon>Eukaryota</taxon>
        <taxon>Sar</taxon>
        <taxon>Stramenopiles</taxon>
        <taxon>Ochrophyta</taxon>
        <taxon>Bacillariophyta</taxon>
        <taxon>Coscinodiscophyceae</taxon>
        <taxon>Thalassiosirophycidae</taxon>
        <taxon>Thalassiosirales</taxon>
        <taxon>Skeletonemataceae</taxon>
        <taxon>Skeletonema</taxon>
        <taxon>Skeletonema marinoi-dohrnii complex</taxon>
    </lineage>
</organism>